<evidence type="ECO:0000256" key="1">
    <source>
        <dbReference type="SAM" id="MobiDB-lite"/>
    </source>
</evidence>
<evidence type="ECO:0000313" key="3">
    <source>
        <dbReference type="Proteomes" id="UP000230750"/>
    </source>
</evidence>
<feature type="region of interest" description="Disordered" evidence="1">
    <location>
        <begin position="8"/>
        <end position="36"/>
    </location>
</feature>
<dbReference type="Proteomes" id="UP000230750">
    <property type="component" value="Unassembled WGS sequence"/>
</dbReference>
<organism evidence="2 3">
    <name type="scientific">Stichopus japonicus</name>
    <name type="common">Sea cucumber</name>
    <dbReference type="NCBI Taxonomy" id="307972"/>
    <lineage>
        <taxon>Eukaryota</taxon>
        <taxon>Metazoa</taxon>
        <taxon>Echinodermata</taxon>
        <taxon>Eleutherozoa</taxon>
        <taxon>Echinozoa</taxon>
        <taxon>Holothuroidea</taxon>
        <taxon>Aspidochirotacea</taxon>
        <taxon>Aspidochirotida</taxon>
        <taxon>Stichopodidae</taxon>
        <taxon>Apostichopus</taxon>
    </lineage>
</organism>
<dbReference type="AlphaFoldDB" id="A0A2G8KZD4"/>
<accession>A0A2G8KZD4</accession>
<reference evidence="2 3" key="1">
    <citation type="journal article" date="2017" name="PLoS Biol.">
        <title>The sea cucumber genome provides insights into morphological evolution and visceral regeneration.</title>
        <authorList>
            <person name="Zhang X."/>
            <person name="Sun L."/>
            <person name="Yuan J."/>
            <person name="Sun Y."/>
            <person name="Gao Y."/>
            <person name="Zhang L."/>
            <person name="Li S."/>
            <person name="Dai H."/>
            <person name="Hamel J.F."/>
            <person name="Liu C."/>
            <person name="Yu Y."/>
            <person name="Liu S."/>
            <person name="Lin W."/>
            <person name="Guo K."/>
            <person name="Jin S."/>
            <person name="Xu P."/>
            <person name="Storey K.B."/>
            <person name="Huan P."/>
            <person name="Zhang T."/>
            <person name="Zhou Y."/>
            <person name="Zhang J."/>
            <person name="Lin C."/>
            <person name="Li X."/>
            <person name="Xing L."/>
            <person name="Huo D."/>
            <person name="Sun M."/>
            <person name="Wang L."/>
            <person name="Mercier A."/>
            <person name="Li F."/>
            <person name="Yang H."/>
            <person name="Xiang J."/>
        </authorList>
    </citation>
    <scope>NUCLEOTIDE SEQUENCE [LARGE SCALE GENOMIC DNA]</scope>
    <source>
        <strain evidence="2">Shaxun</strain>
        <tissue evidence="2">Muscle</tissue>
    </source>
</reference>
<protein>
    <submittedName>
        <fullName evidence="2">Uncharacterized protein</fullName>
    </submittedName>
</protein>
<evidence type="ECO:0000313" key="2">
    <source>
        <dbReference type="EMBL" id="PIK53358.1"/>
    </source>
</evidence>
<keyword evidence="3" id="KW-1185">Reference proteome</keyword>
<comment type="caution">
    <text evidence="2">The sequence shown here is derived from an EMBL/GenBank/DDBJ whole genome shotgun (WGS) entry which is preliminary data.</text>
</comment>
<proteinExistence type="predicted"/>
<name>A0A2G8KZD4_STIJA</name>
<dbReference type="EMBL" id="MRZV01000291">
    <property type="protein sequence ID" value="PIK53358.1"/>
    <property type="molecule type" value="Genomic_DNA"/>
</dbReference>
<sequence>MFSVAAVREGEGGEGSRGPSSNGTTHCKVPLSPVNPSATIDGESSTVVISWKSPLSFWVQLFKEKEDGSVEILLILIMKARALPLRKSPHHSVPISLSIFLGESSLETSIREEKVDQKIPDTDHETRTDQAIPVYDNVQQPAPYL</sequence>
<gene>
    <name evidence="2" type="ORF">BSL78_09775</name>
</gene>